<sequence>MNEYPQSKFLRRSIQDGLHLKYRPSFWTKIHLDPWLLGLLFINVAVGLMVLYSASAQDLNMVIKQGTSFMLGTIIMVICAQIPPKVYQAASPYFYYLGLAMLILVIFIGDTRLGAKRWLTLPGIGSMQPSELMKFATPLMVTWYITRNPLPPKFKHIVIAGILMVLPMILIALQPDLGAGILIMISGVFVLFLSGISWRIIAGSIGFVLALLPILWMFVLQAYQKKRILTLFDPESDALGAGWNITQSKIAIGSGGFFGKGYLNGTQSHHGFLPEHHTDFIMSTFSEEFGLFGVFLLFVLYGAIIIRSLSIAMMSFHNYGRILVGTLALSFFFYVAVNSGMVSGIFPVTGDPLPFLSYGGTAVITLMAGFGIMMSVHTHR</sequence>
<keyword evidence="6" id="KW-1003">Cell membrane</keyword>
<feature type="transmembrane region" description="Helical" evidence="6">
    <location>
        <begin position="205"/>
        <end position="223"/>
    </location>
</feature>
<comment type="function">
    <text evidence="6">Peptidoglycan polymerase that is essential for cell wall elongation.</text>
</comment>
<feature type="transmembrane region" description="Helical" evidence="6">
    <location>
        <begin position="93"/>
        <end position="109"/>
    </location>
</feature>
<dbReference type="GO" id="GO:0008955">
    <property type="term" value="F:peptidoglycan glycosyltransferase activity"/>
    <property type="evidence" value="ECO:0007669"/>
    <property type="project" value="UniProtKB-UniRule"/>
</dbReference>
<dbReference type="GO" id="GO:0032153">
    <property type="term" value="C:cell division site"/>
    <property type="evidence" value="ECO:0007669"/>
    <property type="project" value="TreeGrafter"/>
</dbReference>
<dbReference type="GO" id="GO:0071555">
    <property type="term" value="P:cell wall organization"/>
    <property type="evidence" value="ECO:0007669"/>
    <property type="project" value="UniProtKB-KW"/>
</dbReference>
<evidence type="ECO:0000256" key="4">
    <source>
        <dbReference type="ARBA" id="ARBA00022989"/>
    </source>
</evidence>
<dbReference type="NCBIfam" id="TIGR02210">
    <property type="entry name" value="rodA_shape"/>
    <property type="match status" value="1"/>
</dbReference>
<keyword evidence="5 6" id="KW-0472">Membrane</keyword>
<dbReference type="GO" id="GO:0015648">
    <property type="term" value="F:lipid-linked peptidoglycan transporter activity"/>
    <property type="evidence" value="ECO:0007669"/>
    <property type="project" value="TreeGrafter"/>
</dbReference>
<keyword evidence="6" id="KW-0997">Cell inner membrane</keyword>
<feature type="transmembrane region" description="Helical" evidence="6">
    <location>
        <begin position="322"/>
        <end position="349"/>
    </location>
</feature>
<comment type="subcellular location">
    <subcellularLocation>
        <location evidence="6">Cell inner membrane</location>
        <topology evidence="6">Multi-pass membrane protein</topology>
    </subcellularLocation>
    <subcellularLocation>
        <location evidence="1">Membrane</location>
        <topology evidence="1">Multi-pass membrane protein</topology>
    </subcellularLocation>
</comment>
<keyword evidence="6" id="KW-0573">Peptidoglycan synthesis</keyword>
<dbReference type="AlphaFoldDB" id="A0A6G8RXI7"/>
<dbReference type="Proteomes" id="UP000502297">
    <property type="component" value="Chromosome"/>
</dbReference>
<dbReference type="GO" id="GO:0051301">
    <property type="term" value="P:cell division"/>
    <property type="evidence" value="ECO:0007669"/>
    <property type="project" value="InterPro"/>
</dbReference>
<dbReference type="EMBL" id="CP049801">
    <property type="protein sequence ID" value="QIO06518.1"/>
    <property type="molecule type" value="Genomic_DNA"/>
</dbReference>
<evidence type="ECO:0000313" key="8">
    <source>
        <dbReference type="Proteomes" id="UP000502297"/>
    </source>
</evidence>
<keyword evidence="8" id="KW-1185">Reference proteome</keyword>
<keyword evidence="6" id="KW-0328">Glycosyltransferase</keyword>
<evidence type="ECO:0000313" key="7">
    <source>
        <dbReference type="EMBL" id="QIO06518.1"/>
    </source>
</evidence>
<name>A0A6G8RXI7_9GAMM</name>
<dbReference type="KEGG" id="asha:G8E00_11430"/>
<comment type="similarity">
    <text evidence="6">Belongs to the SEDS family. MrdB/RodA subfamily.</text>
</comment>
<organism evidence="7 8">
    <name type="scientific">Acinetobacter shaoyimingii</name>
    <dbReference type="NCBI Taxonomy" id="2715164"/>
    <lineage>
        <taxon>Bacteria</taxon>
        <taxon>Pseudomonadati</taxon>
        <taxon>Pseudomonadota</taxon>
        <taxon>Gammaproteobacteria</taxon>
        <taxon>Moraxellales</taxon>
        <taxon>Moraxellaceae</taxon>
        <taxon>Acinetobacter</taxon>
    </lineage>
</organism>
<accession>A0A6G8RXI7</accession>
<feature type="transmembrane region" description="Helical" evidence="6">
    <location>
        <begin position="355"/>
        <end position="376"/>
    </location>
</feature>
<feature type="transmembrane region" description="Helical" evidence="6">
    <location>
        <begin position="289"/>
        <end position="310"/>
    </location>
</feature>
<comment type="catalytic activity">
    <reaction evidence="6">
        <text>[GlcNAc-(1-&gt;4)-Mur2Ac(oyl-L-Ala-gamma-D-Glu-L-Lys-D-Ala-D-Ala)](n)-di-trans,octa-cis-undecaprenyl diphosphate + beta-D-GlcNAc-(1-&gt;4)-Mur2Ac(oyl-L-Ala-gamma-D-Glu-L-Lys-D-Ala-D-Ala)-di-trans,octa-cis-undecaprenyl diphosphate = [GlcNAc-(1-&gt;4)-Mur2Ac(oyl-L-Ala-gamma-D-Glu-L-Lys-D-Ala-D-Ala)](n+1)-di-trans,octa-cis-undecaprenyl diphosphate + di-trans,octa-cis-undecaprenyl diphosphate + H(+)</text>
        <dbReference type="Rhea" id="RHEA:23708"/>
        <dbReference type="Rhea" id="RHEA-COMP:9602"/>
        <dbReference type="Rhea" id="RHEA-COMP:9603"/>
        <dbReference type="ChEBI" id="CHEBI:15378"/>
        <dbReference type="ChEBI" id="CHEBI:58405"/>
        <dbReference type="ChEBI" id="CHEBI:60033"/>
        <dbReference type="ChEBI" id="CHEBI:78435"/>
        <dbReference type="EC" id="2.4.99.28"/>
    </reaction>
</comment>
<evidence type="ECO:0000256" key="1">
    <source>
        <dbReference type="ARBA" id="ARBA00004141"/>
    </source>
</evidence>
<keyword evidence="4 6" id="KW-1133">Transmembrane helix</keyword>
<keyword evidence="2 6" id="KW-0812">Transmembrane</keyword>
<keyword evidence="6" id="KW-0961">Cell wall biogenesis/degradation</keyword>
<dbReference type="EC" id="2.4.99.28" evidence="6"/>
<dbReference type="GO" id="GO:0008360">
    <property type="term" value="P:regulation of cell shape"/>
    <property type="evidence" value="ECO:0007669"/>
    <property type="project" value="UniProtKB-KW"/>
</dbReference>
<evidence type="ECO:0000256" key="5">
    <source>
        <dbReference type="ARBA" id="ARBA00023136"/>
    </source>
</evidence>
<feature type="transmembrane region" description="Helical" evidence="6">
    <location>
        <begin position="35"/>
        <end position="54"/>
    </location>
</feature>
<dbReference type="GO" id="GO:0009252">
    <property type="term" value="P:peptidoglycan biosynthetic process"/>
    <property type="evidence" value="ECO:0007669"/>
    <property type="project" value="UniProtKB-UniRule"/>
</dbReference>
<keyword evidence="3 6" id="KW-0133">Cell shape</keyword>
<feature type="transmembrane region" description="Helical" evidence="6">
    <location>
        <begin position="154"/>
        <end position="173"/>
    </location>
</feature>
<protein>
    <recommendedName>
        <fullName evidence="6">Peptidoglycan glycosyltransferase MrdB</fullName>
        <shortName evidence="6">PGT</shortName>
        <ecNumber evidence="6">2.4.99.28</ecNumber>
    </recommendedName>
    <alternativeName>
        <fullName evidence="6">Cell elongation protein RodA</fullName>
    </alternativeName>
    <alternativeName>
        <fullName evidence="6">Cell wall polymerase</fullName>
    </alternativeName>
    <alternativeName>
        <fullName evidence="6">Peptidoglycan polymerase</fullName>
        <shortName evidence="6">PG polymerase</shortName>
    </alternativeName>
</protein>
<dbReference type="PANTHER" id="PTHR30474:SF1">
    <property type="entry name" value="PEPTIDOGLYCAN GLYCOSYLTRANSFERASE MRDB"/>
    <property type="match status" value="1"/>
</dbReference>
<evidence type="ECO:0000256" key="6">
    <source>
        <dbReference type="HAMAP-Rule" id="MF_02079"/>
    </source>
</evidence>
<proteinExistence type="inferred from homology"/>
<evidence type="ECO:0000256" key="2">
    <source>
        <dbReference type="ARBA" id="ARBA00022692"/>
    </source>
</evidence>
<reference evidence="7 8" key="1">
    <citation type="submission" date="2020-03" db="EMBL/GenBank/DDBJ databases">
        <authorList>
            <person name="Zhu W."/>
        </authorList>
    </citation>
    <scope>NUCLEOTIDE SEQUENCE [LARGE SCALE GENOMIC DNA]</scope>
    <source>
        <strain evidence="7 8">323-1</strain>
    </source>
</reference>
<keyword evidence="6" id="KW-0808">Transferase</keyword>
<evidence type="ECO:0000256" key="3">
    <source>
        <dbReference type="ARBA" id="ARBA00022960"/>
    </source>
</evidence>
<dbReference type="PANTHER" id="PTHR30474">
    <property type="entry name" value="CELL CYCLE PROTEIN"/>
    <property type="match status" value="1"/>
</dbReference>
<dbReference type="GO" id="GO:0005886">
    <property type="term" value="C:plasma membrane"/>
    <property type="evidence" value="ECO:0007669"/>
    <property type="project" value="UniProtKB-SubCell"/>
</dbReference>
<dbReference type="Pfam" id="PF01098">
    <property type="entry name" value="FTSW_RODA_SPOVE"/>
    <property type="match status" value="1"/>
</dbReference>
<feature type="transmembrane region" description="Helical" evidence="6">
    <location>
        <begin position="66"/>
        <end position="87"/>
    </location>
</feature>
<dbReference type="InterPro" id="IPR001182">
    <property type="entry name" value="FtsW/RodA"/>
</dbReference>
<dbReference type="InterPro" id="IPR011923">
    <property type="entry name" value="RodA/MrdB"/>
</dbReference>
<comment type="pathway">
    <text evidence="6">Cell wall biogenesis; peptidoglycan biosynthesis.</text>
</comment>
<dbReference type="UniPathway" id="UPA00219"/>
<gene>
    <name evidence="6 7" type="primary">rodA</name>
    <name evidence="6" type="synonym">mrdB</name>
    <name evidence="7" type="ORF">G8E00_11430</name>
</gene>
<dbReference type="HAMAP" id="MF_02079">
    <property type="entry name" value="PGT_RodA"/>
    <property type="match status" value="1"/>
</dbReference>
<feature type="transmembrane region" description="Helical" evidence="6">
    <location>
        <begin position="179"/>
        <end position="198"/>
    </location>
</feature>
<dbReference type="RefSeq" id="WP_166010865.1">
    <property type="nucleotide sequence ID" value="NZ_CP049801.1"/>
</dbReference>